<keyword evidence="3" id="KW-1185">Reference proteome</keyword>
<dbReference type="EMBL" id="JBBMFC010000037">
    <property type="protein sequence ID" value="MEQ2579993.1"/>
    <property type="molecule type" value="Genomic_DNA"/>
</dbReference>
<evidence type="ECO:0000259" key="1">
    <source>
        <dbReference type="Pfam" id="PF03235"/>
    </source>
</evidence>
<gene>
    <name evidence="2" type="ORF">WMO62_14355</name>
</gene>
<organism evidence="2 3">
    <name type="scientific">Hominiventricola aquisgranensis</name>
    <dbReference type="NCBI Taxonomy" id="3133164"/>
    <lineage>
        <taxon>Bacteria</taxon>
        <taxon>Bacillati</taxon>
        <taxon>Bacillota</taxon>
        <taxon>Clostridia</taxon>
        <taxon>Lachnospirales</taxon>
        <taxon>Lachnospiraceae</taxon>
        <taxon>Hominiventricola</taxon>
    </lineage>
</organism>
<dbReference type="Proteomes" id="UP001470288">
    <property type="component" value="Unassembled WGS sequence"/>
</dbReference>
<dbReference type="PANTHER" id="PTHR39639">
    <property type="entry name" value="CHROMOSOME 16, WHOLE GENOME SHOTGUN SEQUENCE"/>
    <property type="match status" value="1"/>
</dbReference>
<reference evidence="2 3" key="1">
    <citation type="submission" date="2024-03" db="EMBL/GenBank/DDBJ databases">
        <title>Human intestinal bacterial collection.</title>
        <authorList>
            <person name="Pauvert C."/>
            <person name="Hitch T.C.A."/>
            <person name="Clavel T."/>
        </authorList>
    </citation>
    <scope>NUCLEOTIDE SEQUENCE [LARGE SCALE GENOMIC DNA]</scope>
    <source>
        <strain evidence="2 3">CLA-AA-H78B</strain>
    </source>
</reference>
<comment type="caution">
    <text evidence="2">The sequence shown here is derived from an EMBL/GenBank/DDBJ whole genome shotgun (WGS) entry which is preliminary data.</text>
</comment>
<sequence length="350" mass="40434">MGLQPKINGKTVERAYEEYRNGIYLVNRRYQRKLVWNINEKEAFIDSLKNGYPVPLFLFSTNEYKGMRRQEIIDGMQRLNAVFGFIENEFTVNGFYFDLSSTALTKQLSDEGKLHQEYPTLDRTSCVSIASYELPFSVYDQDNADIIDEVFRRINSNGKHLSRQEIRQAGATGEFAELVRVLSTKLRGDVSHEDILLLDQMKDISIRQDGNGYGINADDVFWVKQNIIDKKDLRLSMDEEIVGDLIGAMVADTMPPSRVSVLDGYYYINEEEQDGRGYKTAQAIQARGSEALCAQFLYIIDEIKKIFYNKEHTITQHILNQKVYKGPRYLYRPPKVRPKNLTIGGRYFYG</sequence>
<accession>A0ABV1I477</accession>
<feature type="domain" description="GmrSD restriction endonucleases N-terminal" evidence="1">
    <location>
        <begin position="15"/>
        <end position="169"/>
    </location>
</feature>
<dbReference type="PANTHER" id="PTHR39639:SF1">
    <property type="entry name" value="DUF262 DOMAIN-CONTAINING PROTEIN"/>
    <property type="match status" value="1"/>
</dbReference>
<evidence type="ECO:0000313" key="2">
    <source>
        <dbReference type="EMBL" id="MEQ2579993.1"/>
    </source>
</evidence>
<proteinExistence type="predicted"/>
<dbReference type="Pfam" id="PF03235">
    <property type="entry name" value="GmrSD_N"/>
    <property type="match status" value="1"/>
</dbReference>
<dbReference type="InterPro" id="IPR004919">
    <property type="entry name" value="GmrSD_N"/>
</dbReference>
<protein>
    <submittedName>
        <fullName evidence="2">DUF262 domain-containing protein</fullName>
    </submittedName>
</protein>
<evidence type="ECO:0000313" key="3">
    <source>
        <dbReference type="Proteomes" id="UP001470288"/>
    </source>
</evidence>
<dbReference type="RefSeq" id="WP_349145091.1">
    <property type="nucleotide sequence ID" value="NZ_JBBMFC010000037.1"/>
</dbReference>
<name>A0ABV1I477_9FIRM</name>